<name>A0ABR7ZXT2_9CYAN</name>
<comment type="caution">
    <text evidence="5">The sequence shown here is derived from an EMBL/GenBank/DDBJ whole genome shotgun (WGS) entry which is preliminary data.</text>
</comment>
<keyword evidence="6" id="KW-1185">Reference proteome</keyword>
<gene>
    <name evidence="5" type="ORF">H6F41_11015</name>
</gene>
<dbReference type="PANTHER" id="PTHR44591:SF14">
    <property type="entry name" value="PROTEIN PILG"/>
    <property type="match status" value="1"/>
</dbReference>
<dbReference type="PANTHER" id="PTHR44591">
    <property type="entry name" value="STRESS RESPONSE REGULATOR PROTEIN 1"/>
    <property type="match status" value="1"/>
</dbReference>
<evidence type="ECO:0000259" key="4">
    <source>
        <dbReference type="PROSITE" id="PS50110"/>
    </source>
</evidence>
<dbReference type="Pfam" id="PF00072">
    <property type="entry name" value="Response_reg"/>
    <property type="match status" value="1"/>
</dbReference>
<dbReference type="InterPro" id="IPR011006">
    <property type="entry name" value="CheY-like_superfamily"/>
</dbReference>
<dbReference type="PROSITE" id="PS50110">
    <property type="entry name" value="RESPONSE_REGULATORY"/>
    <property type="match status" value="1"/>
</dbReference>
<feature type="modified residue" description="4-aspartylphosphate" evidence="3">
    <location>
        <position position="53"/>
    </location>
</feature>
<dbReference type="EMBL" id="JACJQB010000020">
    <property type="protein sequence ID" value="MBD2188672.1"/>
    <property type="molecule type" value="Genomic_DNA"/>
</dbReference>
<evidence type="ECO:0000256" key="2">
    <source>
        <dbReference type="ARBA" id="ARBA00023012"/>
    </source>
</evidence>
<evidence type="ECO:0000313" key="5">
    <source>
        <dbReference type="EMBL" id="MBD2188672.1"/>
    </source>
</evidence>
<proteinExistence type="predicted"/>
<accession>A0ABR7ZXT2</accession>
<keyword evidence="2" id="KW-0902">Two-component regulatory system</keyword>
<dbReference type="InterPro" id="IPR001789">
    <property type="entry name" value="Sig_transdc_resp-reg_receiver"/>
</dbReference>
<protein>
    <submittedName>
        <fullName evidence="5">Response regulator</fullName>
    </submittedName>
</protein>
<reference evidence="5 6" key="1">
    <citation type="journal article" date="2020" name="ISME J.">
        <title>Comparative genomics reveals insights into cyanobacterial evolution and habitat adaptation.</title>
        <authorList>
            <person name="Chen M.Y."/>
            <person name="Teng W.K."/>
            <person name="Zhao L."/>
            <person name="Hu C.X."/>
            <person name="Zhou Y.K."/>
            <person name="Han B.P."/>
            <person name="Song L.R."/>
            <person name="Shu W.S."/>
        </authorList>
    </citation>
    <scope>NUCLEOTIDE SEQUENCE [LARGE SCALE GENOMIC DNA]</scope>
    <source>
        <strain evidence="5 6">FACHB-723</strain>
    </source>
</reference>
<dbReference type="Proteomes" id="UP000642094">
    <property type="component" value="Unassembled WGS sequence"/>
</dbReference>
<dbReference type="SMART" id="SM00448">
    <property type="entry name" value="REC"/>
    <property type="match status" value="1"/>
</dbReference>
<sequence length="121" mass="13611">MKTVLVVEDGHAEQQLISSLLSRSGFSVVLQSNAEDAWQWLSSHTPPNLIVLDVIMPGQNGLDLCRTIRDQEALKQIPIVFCSSKDQDFDKFWALRQGGNAYLTKPFAPKQLLDTVYQYVS</sequence>
<dbReference type="RefSeq" id="WP_190403522.1">
    <property type="nucleotide sequence ID" value="NZ_JACJQB010000020.1"/>
</dbReference>
<dbReference type="InterPro" id="IPR050595">
    <property type="entry name" value="Bact_response_regulator"/>
</dbReference>
<evidence type="ECO:0000256" key="1">
    <source>
        <dbReference type="ARBA" id="ARBA00022553"/>
    </source>
</evidence>
<dbReference type="SUPFAM" id="SSF52172">
    <property type="entry name" value="CheY-like"/>
    <property type="match status" value="1"/>
</dbReference>
<evidence type="ECO:0000313" key="6">
    <source>
        <dbReference type="Proteomes" id="UP000642094"/>
    </source>
</evidence>
<feature type="domain" description="Response regulatory" evidence="4">
    <location>
        <begin position="3"/>
        <end position="120"/>
    </location>
</feature>
<evidence type="ECO:0000256" key="3">
    <source>
        <dbReference type="PROSITE-ProRule" id="PRU00169"/>
    </source>
</evidence>
<keyword evidence="1 3" id="KW-0597">Phosphoprotein</keyword>
<organism evidence="5 6">
    <name type="scientific">Pseudanabaena mucicola FACHB-723</name>
    <dbReference type="NCBI Taxonomy" id="2692860"/>
    <lineage>
        <taxon>Bacteria</taxon>
        <taxon>Bacillati</taxon>
        <taxon>Cyanobacteriota</taxon>
        <taxon>Cyanophyceae</taxon>
        <taxon>Pseudanabaenales</taxon>
        <taxon>Pseudanabaenaceae</taxon>
        <taxon>Pseudanabaena</taxon>
    </lineage>
</organism>
<dbReference type="Gene3D" id="3.40.50.2300">
    <property type="match status" value="1"/>
</dbReference>